<dbReference type="CDD" id="cd00519">
    <property type="entry name" value="Lipase_3"/>
    <property type="match status" value="1"/>
</dbReference>
<reference evidence="3 4" key="1">
    <citation type="submission" date="2015-02" db="EMBL/GenBank/DDBJ databases">
        <title>Pseudomonas helleri sp. nov. and Pseudomonas weihenstephanensis sp. nov., isolated from raw cows milk.</title>
        <authorList>
            <person name="von Neubeck M."/>
            <person name="Huptas C."/>
            <person name="Wenning M."/>
            <person name="Scherer S."/>
        </authorList>
    </citation>
    <scope>NUCLEOTIDE SEQUENCE [LARGE SCALE GENOMIC DNA]</scope>
    <source>
        <strain evidence="3 4">DSM 29166</strain>
    </source>
</reference>
<dbReference type="STRING" id="1608994.TU86_17410"/>
<dbReference type="Gene3D" id="3.40.50.1820">
    <property type="entry name" value="alpha/beta hydrolase"/>
    <property type="match status" value="1"/>
</dbReference>
<evidence type="ECO:0000256" key="1">
    <source>
        <dbReference type="SAM" id="Phobius"/>
    </source>
</evidence>
<organism evidence="3 4">
    <name type="scientific">Pseudomonas weihenstephanensis</name>
    <dbReference type="NCBI Taxonomy" id="1608994"/>
    <lineage>
        <taxon>Bacteria</taxon>
        <taxon>Pseudomonadati</taxon>
        <taxon>Pseudomonadota</taxon>
        <taxon>Gammaproteobacteria</taxon>
        <taxon>Pseudomonadales</taxon>
        <taxon>Pseudomonadaceae</taxon>
        <taxon>Pseudomonas</taxon>
    </lineage>
</organism>
<dbReference type="InterPro" id="IPR029058">
    <property type="entry name" value="AB_hydrolase_fold"/>
</dbReference>
<comment type="caution">
    <text evidence="3">The sequence shown here is derived from an EMBL/GenBank/DDBJ whole genome shotgun (WGS) entry which is preliminary data.</text>
</comment>
<sequence>MEDGDKSAFSDKMFTCPNKGHWVSFQLVDEFGDGKPYAGLAYILQDSAKQQYTGVLDAKGFAKIEDCYRGPVVLMFDSEYQGGFDIWYEKIVDRDSYPLPITELQVRAEQTRFFHKDGFPVDHNPAYKAGDKFIQVEVRDLVKRSAHLPPRVDRKYPPDDILVRALDELSFGPEPVSQVGVGLLSNRHTLLQVRPLRAFRPMLSTDNAFSALNLYQLAIMSNLSYSNFGQNPVKNPVDFVSFPLDPSVGNFFGDALSNYRESWKVDSSQSSVHRYYPLYEEVPYSKRFEILPFDPTVYEQNKPSDTQEHPTNLHFFDDINECWVSEKSTQAFITHHDEVILIAIRGTLELSDWWRDADAAQVPFKEGKGKVHNGFYDAYQALKEFVKDYLDRFHIGQKIIISGHSLGGAIALLLAEALRNSTDNDYDILLYTYGSPRVGDATFVAAAKPLTHHRMVNNNDMIPGVPAPWMNARRTIWIPGLATLFITNPVLGILIFLAGMVRVGGDPYQHHGTLHHFMPVDFTGKEKSAILWDPGCVSIEEAACTRALAKDGDLPFRGGFIDQAMNLGDHSIPGSYIPFSWATFRRWQQTQETGGTVVTKGEYDLVAAALETMNSKVKDQSKQTRDTLRYANNDPEYLQTVTDLNNESRNLLDSLQRLKIQKGRHLTLVDVYGSVAQSPNLEAALDRWKGQRENMRNVQIAMIPQQDDGDLMFASRIGAPHTLDIDSIV</sequence>
<feature type="transmembrane region" description="Helical" evidence="1">
    <location>
        <begin position="476"/>
        <end position="501"/>
    </location>
</feature>
<dbReference type="PATRIC" id="fig|1608994.3.peg.4177"/>
<dbReference type="EMBL" id="JYLF01000008">
    <property type="protein sequence ID" value="KMN12551.1"/>
    <property type="molecule type" value="Genomic_DNA"/>
</dbReference>
<dbReference type="InterPro" id="IPR002921">
    <property type="entry name" value="Fungal_lipase-type"/>
</dbReference>
<dbReference type="SUPFAM" id="SSF53474">
    <property type="entry name" value="alpha/beta-Hydrolases"/>
    <property type="match status" value="1"/>
</dbReference>
<accession>A0A0J6LDU4</accession>
<proteinExistence type="predicted"/>
<name>A0A0J6LDU4_9PSED</name>
<dbReference type="AlphaFoldDB" id="A0A0J6LDU4"/>
<dbReference type="Pfam" id="PF01764">
    <property type="entry name" value="Lipase_3"/>
    <property type="match status" value="1"/>
</dbReference>
<dbReference type="PANTHER" id="PTHR45856">
    <property type="entry name" value="ALPHA/BETA-HYDROLASES SUPERFAMILY PROTEIN"/>
    <property type="match status" value="1"/>
</dbReference>
<keyword evidence="1" id="KW-1133">Transmembrane helix</keyword>
<dbReference type="InterPro" id="IPR051218">
    <property type="entry name" value="Sec_MonoDiacylglyc_Lipase"/>
</dbReference>
<evidence type="ECO:0000313" key="3">
    <source>
        <dbReference type="EMBL" id="KMN12551.1"/>
    </source>
</evidence>
<evidence type="ECO:0000259" key="2">
    <source>
        <dbReference type="Pfam" id="PF01764"/>
    </source>
</evidence>
<feature type="domain" description="Fungal lipase-type" evidence="2">
    <location>
        <begin position="342"/>
        <end position="467"/>
    </location>
</feature>
<gene>
    <name evidence="3" type="ORF">TU86_17410</name>
</gene>
<keyword evidence="1" id="KW-0812">Transmembrane</keyword>
<evidence type="ECO:0000313" key="4">
    <source>
        <dbReference type="Proteomes" id="UP000036325"/>
    </source>
</evidence>
<protein>
    <submittedName>
        <fullName evidence="3">Lipase</fullName>
    </submittedName>
</protein>
<dbReference type="GO" id="GO:0006629">
    <property type="term" value="P:lipid metabolic process"/>
    <property type="evidence" value="ECO:0007669"/>
    <property type="project" value="InterPro"/>
</dbReference>
<dbReference type="Proteomes" id="UP000036325">
    <property type="component" value="Unassembled WGS sequence"/>
</dbReference>
<dbReference type="PANTHER" id="PTHR45856:SF24">
    <property type="entry name" value="FUNGAL LIPASE-LIKE DOMAIN-CONTAINING PROTEIN"/>
    <property type="match status" value="1"/>
</dbReference>
<keyword evidence="1" id="KW-0472">Membrane</keyword>